<evidence type="ECO:0000256" key="6">
    <source>
        <dbReference type="ARBA" id="ARBA00072197"/>
    </source>
</evidence>
<dbReference type="SMART" id="SM00248">
    <property type="entry name" value="ANK"/>
    <property type="match status" value="8"/>
</dbReference>
<dbReference type="Proteomes" id="UP000504611">
    <property type="component" value="Unplaced"/>
</dbReference>
<keyword evidence="4 8" id="KW-0040">ANK repeat</keyword>
<accession>A0A6I9NEK4</accession>
<dbReference type="GeneID" id="104951194"/>
<dbReference type="InterPro" id="IPR002110">
    <property type="entry name" value="Ankyrin_rpt"/>
</dbReference>
<proteinExistence type="inferred from homology"/>
<dbReference type="PRINTS" id="PR01415">
    <property type="entry name" value="ANKYRIN"/>
</dbReference>
<dbReference type="PANTHER" id="PTHR24173">
    <property type="entry name" value="ANKYRIN REPEAT CONTAINING"/>
    <property type="match status" value="1"/>
</dbReference>
<protein>
    <recommendedName>
        <fullName evidence="6">Protein fem-1 homolog B</fullName>
    </recommendedName>
    <alternativeName>
        <fullName evidence="7">FEM1-beta</fullName>
    </alternativeName>
</protein>
<dbReference type="PROSITE" id="PS50088">
    <property type="entry name" value="ANK_REPEAT"/>
    <property type="match status" value="6"/>
</dbReference>
<dbReference type="Pfam" id="PF00023">
    <property type="entry name" value="Ank"/>
    <property type="match status" value="1"/>
</dbReference>
<feature type="repeat" description="ANK" evidence="8">
    <location>
        <begin position="153"/>
        <end position="185"/>
    </location>
</feature>
<sequence>MEPLAGYVFKAASEGRVLTLAALLHNHPEEEVRFLLSHVTQVAGQRSTPLIIAARNGHDKVVRLLVDHYRVNTEQTGTVRFDGYVIDGATALWCAAGAGHFDVVRLLLSHRANVNHTTITNSTPLRAACFDGRLDIVRFLVEHNADIRITNKYNNTCLMIAAYKGHADVVQFLLERGADPNAKAHCGATALHFAAEAGHLEIVKELVRCQAHMVVNGHGMTPLKVAAESCKAEVVELLLEHADCDAKSRIEALELLGASFANDRENYDIQRTYHYLHMAMMERHRDPNNVIVKELLPAIEAYGGRTECRTMPDLEAIRVDRDALHMEGLMIRERVLGSDNIDVSHPIIYRGAVYADNMEFEQCIKLWLHALRLRQKGNRNTHKDLLRFAQVFSQMVHLKERVVAPSVEQVLSCSVLEIQRSMARVETATEAELPSALDNYESNVFTFLYLVCITTKTNCGEQDRARINKHIYDLIQMDPRSREGASLLHLAISSSTPVDDFHTNDVCSFPSAQVTKLLLDCGAPVNAVDHEGNTPLHVIVQYNRPISDFLTLHAIIISLVEAGAHTDMTNKQKKVYIYIRIFHIQHVDLFRMC</sequence>
<gene>
    <name evidence="10" type="primary">fem1b</name>
</gene>
<name>A0A6I9NEK4_9TELE</name>
<evidence type="ECO:0000256" key="4">
    <source>
        <dbReference type="ARBA" id="ARBA00023043"/>
    </source>
</evidence>
<keyword evidence="3" id="KW-0833">Ubl conjugation pathway</keyword>
<dbReference type="KEGG" id="ncc:104951194"/>
<evidence type="ECO:0000256" key="7">
    <source>
        <dbReference type="ARBA" id="ARBA00076407"/>
    </source>
</evidence>
<dbReference type="CTD" id="10116"/>
<feature type="repeat" description="ANK" evidence="8">
    <location>
        <begin position="120"/>
        <end position="152"/>
    </location>
</feature>
<comment type="pathway">
    <text evidence="1">Protein modification; protein ubiquitination.</text>
</comment>
<comment type="similarity">
    <text evidence="5">Belongs to the fem-1 family.</text>
</comment>
<feature type="repeat" description="ANK" evidence="8">
    <location>
        <begin position="186"/>
        <end position="218"/>
    </location>
</feature>
<evidence type="ECO:0000256" key="2">
    <source>
        <dbReference type="ARBA" id="ARBA00022737"/>
    </source>
</evidence>
<dbReference type="OrthoDB" id="4429489at2759"/>
<dbReference type="AlphaFoldDB" id="A0A6I9NEK4"/>
<feature type="repeat" description="ANK" evidence="8">
    <location>
        <begin position="87"/>
        <end position="119"/>
    </location>
</feature>
<evidence type="ECO:0000256" key="8">
    <source>
        <dbReference type="PROSITE-ProRule" id="PRU00023"/>
    </source>
</evidence>
<feature type="repeat" description="ANK" evidence="8">
    <location>
        <begin position="531"/>
        <end position="571"/>
    </location>
</feature>
<dbReference type="Gene3D" id="1.25.40.20">
    <property type="entry name" value="Ankyrin repeat-containing domain"/>
    <property type="match status" value="4"/>
</dbReference>
<evidence type="ECO:0000313" key="10">
    <source>
        <dbReference type="RefSeq" id="XP_010776134.1"/>
    </source>
</evidence>
<keyword evidence="9" id="KW-1185">Reference proteome</keyword>
<dbReference type="RefSeq" id="XP_010776134.1">
    <property type="nucleotide sequence ID" value="XM_010777832.1"/>
</dbReference>
<dbReference type="FunFam" id="1.25.40.20:FF:000205">
    <property type="entry name" value="Fem-1 homolog B"/>
    <property type="match status" value="1"/>
</dbReference>
<keyword evidence="2" id="KW-0677">Repeat</keyword>
<dbReference type="PROSITE" id="PS50297">
    <property type="entry name" value="ANK_REP_REGION"/>
    <property type="match status" value="5"/>
</dbReference>
<reference evidence="10" key="1">
    <citation type="submission" date="2025-08" db="UniProtKB">
        <authorList>
            <consortium name="RefSeq"/>
        </authorList>
    </citation>
    <scope>IDENTIFICATION</scope>
    <source>
        <tissue evidence="10">Muscle</tissue>
    </source>
</reference>
<evidence type="ECO:0000256" key="1">
    <source>
        <dbReference type="ARBA" id="ARBA00004906"/>
    </source>
</evidence>
<dbReference type="PANTHER" id="PTHR24173:SF78">
    <property type="entry name" value="PROTEIN FEM-1 HOMOLOG B"/>
    <property type="match status" value="1"/>
</dbReference>
<evidence type="ECO:0000256" key="5">
    <source>
        <dbReference type="ARBA" id="ARBA00038500"/>
    </source>
</evidence>
<evidence type="ECO:0000313" key="9">
    <source>
        <dbReference type="Proteomes" id="UP000504611"/>
    </source>
</evidence>
<organism evidence="9 10">
    <name type="scientific">Notothenia coriiceps</name>
    <name type="common">black rockcod</name>
    <dbReference type="NCBI Taxonomy" id="8208"/>
    <lineage>
        <taxon>Eukaryota</taxon>
        <taxon>Metazoa</taxon>
        <taxon>Chordata</taxon>
        <taxon>Craniata</taxon>
        <taxon>Vertebrata</taxon>
        <taxon>Euteleostomi</taxon>
        <taxon>Actinopterygii</taxon>
        <taxon>Neopterygii</taxon>
        <taxon>Teleostei</taxon>
        <taxon>Neoteleostei</taxon>
        <taxon>Acanthomorphata</taxon>
        <taxon>Eupercaria</taxon>
        <taxon>Perciformes</taxon>
        <taxon>Notothenioidei</taxon>
        <taxon>Nototheniidae</taxon>
        <taxon>Notothenia</taxon>
    </lineage>
</organism>
<dbReference type="InterPro" id="IPR036770">
    <property type="entry name" value="Ankyrin_rpt-contain_sf"/>
</dbReference>
<dbReference type="SUPFAM" id="SSF48403">
    <property type="entry name" value="Ankyrin repeat"/>
    <property type="match status" value="1"/>
</dbReference>
<evidence type="ECO:0000256" key="3">
    <source>
        <dbReference type="ARBA" id="ARBA00022786"/>
    </source>
</evidence>
<dbReference type="Pfam" id="PF12796">
    <property type="entry name" value="Ank_2"/>
    <property type="match status" value="2"/>
</dbReference>
<feature type="repeat" description="ANK" evidence="8">
    <location>
        <begin position="218"/>
        <end position="241"/>
    </location>
</feature>